<dbReference type="RefSeq" id="WP_179641084.1">
    <property type="nucleotide sequence ID" value="NZ_OBMI01000004.1"/>
</dbReference>
<dbReference type="EMBL" id="OBMI01000004">
    <property type="protein sequence ID" value="SOB88296.1"/>
    <property type="molecule type" value="Genomic_DNA"/>
</dbReference>
<keyword evidence="3" id="KW-1185">Reference proteome</keyword>
<feature type="region of interest" description="Disordered" evidence="1">
    <location>
        <begin position="1"/>
        <end position="26"/>
    </location>
</feature>
<organism evidence="2 3">
    <name type="scientific">Sphingomonas guangdongensis</name>
    <dbReference type="NCBI Taxonomy" id="1141890"/>
    <lineage>
        <taxon>Bacteria</taxon>
        <taxon>Pseudomonadati</taxon>
        <taxon>Pseudomonadota</taxon>
        <taxon>Alphaproteobacteria</taxon>
        <taxon>Sphingomonadales</taxon>
        <taxon>Sphingomonadaceae</taxon>
        <taxon>Sphingomonas</taxon>
    </lineage>
</organism>
<gene>
    <name evidence="2" type="ORF">SAMN06297144_3447</name>
</gene>
<protein>
    <submittedName>
        <fullName evidence="2">Uncharacterized protein</fullName>
    </submittedName>
</protein>
<dbReference type="AlphaFoldDB" id="A0A285R2F8"/>
<evidence type="ECO:0000313" key="3">
    <source>
        <dbReference type="Proteomes" id="UP000219494"/>
    </source>
</evidence>
<evidence type="ECO:0000313" key="2">
    <source>
        <dbReference type="EMBL" id="SOB88296.1"/>
    </source>
</evidence>
<evidence type="ECO:0000256" key="1">
    <source>
        <dbReference type="SAM" id="MobiDB-lite"/>
    </source>
</evidence>
<feature type="compositionally biased region" description="Basic and acidic residues" evidence="1">
    <location>
        <begin position="11"/>
        <end position="26"/>
    </location>
</feature>
<sequence>MSRNVTVRAVRPHDTADGLRQPGDEYERPEAEAKALAAQGVVTITKATRKPQE</sequence>
<accession>A0A285R2F8</accession>
<dbReference type="Proteomes" id="UP000219494">
    <property type="component" value="Unassembled WGS sequence"/>
</dbReference>
<proteinExistence type="predicted"/>
<name>A0A285R2F8_9SPHN</name>
<reference evidence="2 3" key="1">
    <citation type="submission" date="2017-07" db="EMBL/GenBank/DDBJ databases">
        <authorList>
            <person name="Sun Z.S."/>
            <person name="Albrecht U."/>
            <person name="Echele G."/>
            <person name="Lee C.C."/>
        </authorList>
    </citation>
    <scope>NUCLEOTIDE SEQUENCE [LARGE SCALE GENOMIC DNA]</scope>
    <source>
        <strain evidence="2 3">CGMCC 1.12672</strain>
    </source>
</reference>